<name>A0A6J3GFX9_SAPAP</name>
<dbReference type="InterPro" id="IPR036179">
    <property type="entry name" value="Ig-like_dom_sf"/>
</dbReference>
<keyword evidence="6" id="KW-0812">Transmembrane</keyword>
<dbReference type="CDD" id="cd00096">
    <property type="entry name" value="Ig"/>
    <property type="match status" value="1"/>
</dbReference>
<accession>A0A6J3GFX9</accession>
<keyword evidence="6" id="KW-1133">Transmembrane helix</keyword>
<sequence>MHGRVSGGVEGLAWSHCPVGMLGQVVTLTLLLLLKGYQGQECQIPADHVVSISGEHLQLQPNSTQMKVENVQWKMRLPSREEFNQIFKWENGLTFSASNDRFHFEIESPTLLIKAAQPQDSGFYCLEATYTSGQVLRAAFQVSVFESLLPDTVEKPRLQGRGKILDSGRCQVALSCLVSRDGNVTYAWYRGSKLIQTAGNLTYLEEVDVDGLHTYTCNVSNPVSWESRTLNLTQGCQNARQEFRFWPFLVIVVILSTLLLGTLACFCVWRRKKKGKPSETSTKEFLTIYEDVKERKTRRNQMQGQTFLGEGTSIYSMIQSQTSTSTSQEPACTLYSLVQPSRKSGSRKRNHSPSFNRTVHEEIRVSHPKARNPARLSRKELENFDVYS</sequence>
<keyword evidence="9" id="KW-0675">Receptor</keyword>
<dbReference type="InterPro" id="IPR013783">
    <property type="entry name" value="Ig-like_fold"/>
</dbReference>
<dbReference type="Gene3D" id="2.60.40.10">
    <property type="entry name" value="Immunoglobulins"/>
    <property type="match status" value="2"/>
</dbReference>
<dbReference type="GO" id="GO:0042288">
    <property type="term" value="F:MHC class I protein binding"/>
    <property type="evidence" value="ECO:0007669"/>
    <property type="project" value="TreeGrafter"/>
</dbReference>
<evidence type="ECO:0000256" key="3">
    <source>
        <dbReference type="ARBA" id="ARBA00023136"/>
    </source>
</evidence>
<dbReference type="GO" id="GO:0009897">
    <property type="term" value="C:external side of plasma membrane"/>
    <property type="evidence" value="ECO:0007669"/>
    <property type="project" value="TreeGrafter"/>
</dbReference>
<dbReference type="PROSITE" id="PS50835">
    <property type="entry name" value="IG_LIKE"/>
    <property type="match status" value="1"/>
</dbReference>
<feature type="transmembrane region" description="Helical" evidence="6">
    <location>
        <begin position="245"/>
        <end position="269"/>
    </location>
</feature>
<dbReference type="RefSeq" id="XP_032116806.1">
    <property type="nucleotide sequence ID" value="XM_032260915.1"/>
</dbReference>
<dbReference type="InterPro" id="IPR024303">
    <property type="entry name" value="NK_rcpt_2B4_Ig_dom"/>
</dbReference>
<proteinExistence type="predicted"/>
<protein>
    <submittedName>
        <fullName evidence="9">Natural killer cell receptor 2B4 isoform X2</fullName>
    </submittedName>
</protein>
<dbReference type="Proteomes" id="UP000504640">
    <property type="component" value="Unplaced"/>
</dbReference>
<dbReference type="GeneID" id="116538481"/>
<keyword evidence="3 6" id="KW-0472">Membrane</keyword>
<keyword evidence="8" id="KW-1185">Reference proteome</keyword>
<dbReference type="InterPro" id="IPR007110">
    <property type="entry name" value="Ig-like_dom"/>
</dbReference>
<reference evidence="9" key="1">
    <citation type="submission" date="2025-08" db="UniProtKB">
        <authorList>
            <consortium name="RefSeq"/>
        </authorList>
    </citation>
    <scope>IDENTIFICATION</scope>
    <source>
        <tissue evidence="9">Blood</tissue>
    </source>
</reference>
<dbReference type="SUPFAM" id="SSF48726">
    <property type="entry name" value="Immunoglobulin"/>
    <property type="match status" value="2"/>
</dbReference>
<comment type="subcellular location">
    <subcellularLocation>
        <location evidence="1">Membrane</location>
    </subcellularLocation>
</comment>
<dbReference type="GO" id="GO:0002323">
    <property type="term" value="P:natural killer cell activation involved in immune response"/>
    <property type="evidence" value="ECO:0007669"/>
    <property type="project" value="TreeGrafter"/>
</dbReference>
<dbReference type="Pfam" id="PF11465">
    <property type="entry name" value="Receptor_2B4"/>
    <property type="match status" value="1"/>
</dbReference>
<dbReference type="AlphaFoldDB" id="A0A6J3GFX9"/>
<evidence type="ECO:0000256" key="2">
    <source>
        <dbReference type="ARBA" id="ARBA00022729"/>
    </source>
</evidence>
<dbReference type="InterPro" id="IPR015631">
    <property type="entry name" value="CD2/SLAM_rcpt"/>
</dbReference>
<evidence type="ECO:0000259" key="7">
    <source>
        <dbReference type="PROSITE" id="PS50835"/>
    </source>
</evidence>
<keyword evidence="2" id="KW-0732">Signal</keyword>
<dbReference type="PANTHER" id="PTHR12080">
    <property type="entry name" value="SIGNALING LYMPHOCYTIC ACTIVATION MOLECULE"/>
    <property type="match status" value="1"/>
</dbReference>
<evidence type="ECO:0000313" key="8">
    <source>
        <dbReference type="Proteomes" id="UP000504640"/>
    </source>
</evidence>
<evidence type="ECO:0000256" key="5">
    <source>
        <dbReference type="SAM" id="MobiDB-lite"/>
    </source>
</evidence>
<evidence type="ECO:0000313" key="9">
    <source>
        <dbReference type="RefSeq" id="XP_032116806.1"/>
    </source>
</evidence>
<evidence type="ECO:0000256" key="6">
    <source>
        <dbReference type="SAM" id="Phobius"/>
    </source>
</evidence>
<feature type="region of interest" description="Disordered" evidence="5">
    <location>
        <begin position="340"/>
        <end position="388"/>
    </location>
</feature>
<dbReference type="CTD" id="51744"/>
<keyword evidence="4" id="KW-0325">Glycoprotein</keyword>
<gene>
    <name evidence="9" type="primary">CD244</name>
</gene>
<feature type="domain" description="Ig-like" evidence="7">
    <location>
        <begin position="150"/>
        <end position="233"/>
    </location>
</feature>
<dbReference type="Pfam" id="PF13895">
    <property type="entry name" value="Ig_2"/>
    <property type="match status" value="1"/>
</dbReference>
<evidence type="ECO:0000256" key="4">
    <source>
        <dbReference type="ARBA" id="ARBA00023180"/>
    </source>
</evidence>
<organism evidence="8 9">
    <name type="scientific">Sapajus apella</name>
    <name type="common">Brown-capped capuchin</name>
    <name type="synonym">Cebus apella</name>
    <dbReference type="NCBI Taxonomy" id="9515"/>
    <lineage>
        <taxon>Eukaryota</taxon>
        <taxon>Metazoa</taxon>
        <taxon>Chordata</taxon>
        <taxon>Craniata</taxon>
        <taxon>Vertebrata</taxon>
        <taxon>Euteleostomi</taxon>
        <taxon>Mammalia</taxon>
        <taxon>Eutheria</taxon>
        <taxon>Euarchontoglires</taxon>
        <taxon>Primates</taxon>
        <taxon>Haplorrhini</taxon>
        <taxon>Platyrrhini</taxon>
        <taxon>Cebidae</taxon>
        <taxon>Cebinae</taxon>
        <taxon>Sapajus</taxon>
    </lineage>
</organism>
<dbReference type="PANTHER" id="PTHR12080:SF56">
    <property type="entry name" value="NATURAL KILLER CELL RECEPTOR 2B4"/>
    <property type="match status" value="1"/>
</dbReference>
<evidence type="ECO:0000256" key="1">
    <source>
        <dbReference type="ARBA" id="ARBA00004370"/>
    </source>
</evidence>